<evidence type="ECO:0000256" key="1">
    <source>
        <dbReference type="ARBA" id="ARBA00001974"/>
    </source>
</evidence>
<protein>
    <recommendedName>
        <fullName evidence="10">FAD/NAD(P)-binding domain-containing protein</fullName>
    </recommendedName>
</protein>
<dbReference type="EMBL" id="ML994644">
    <property type="protein sequence ID" value="KAF2183056.1"/>
    <property type="molecule type" value="Genomic_DNA"/>
</dbReference>
<dbReference type="InterPro" id="IPR036188">
    <property type="entry name" value="FAD/NAD-bd_sf"/>
</dbReference>
<evidence type="ECO:0008006" key="10">
    <source>
        <dbReference type="Google" id="ProtNLM"/>
    </source>
</evidence>
<name>A0A6A6DZH6_9PEZI</name>
<dbReference type="PANTHER" id="PTHR43098">
    <property type="entry name" value="L-ORNITHINE N(5)-MONOOXYGENASE-RELATED"/>
    <property type="match status" value="1"/>
</dbReference>
<evidence type="ECO:0000256" key="4">
    <source>
        <dbReference type="ARBA" id="ARBA00022827"/>
    </source>
</evidence>
<gene>
    <name evidence="8" type="ORF">K469DRAFT_584243</name>
</gene>
<comment type="similarity">
    <text evidence="2">Belongs to the FAD-binding monooxygenase family.</text>
</comment>
<proteinExistence type="inferred from homology"/>
<keyword evidence="6" id="KW-0560">Oxidoreductase</keyword>
<reference evidence="8" key="1">
    <citation type="journal article" date="2020" name="Stud. Mycol.">
        <title>101 Dothideomycetes genomes: a test case for predicting lifestyles and emergence of pathogens.</title>
        <authorList>
            <person name="Haridas S."/>
            <person name="Albert R."/>
            <person name="Binder M."/>
            <person name="Bloem J."/>
            <person name="Labutti K."/>
            <person name="Salamov A."/>
            <person name="Andreopoulos B."/>
            <person name="Baker S."/>
            <person name="Barry K."/>
            <person name="Bills G."/>
            <person name="Bluhm B."/>
            <person name="Cannon C."/>
            <person name="Castanera R."/>
            <person name="Culley D."/>
            <person name="Daum C."/>
            <person name="Ezra D."/>
            <person name="Gonzalez J."/>
            <person name="Henrissat B."/>
            <person name="Kuo A."/>
            <person name="Liang C."/>
            <person name="Lipzen A."/>
            <person name="Lutzoni F."/>
            <person name="Magnuson J."/>
            <person name="Mondo S."/>
            <person name="Nolan M."/>
            <person name="Ohm R."/>
            <person name="Pangilinan J."/>
            <person name="Park H.-J."/>
            <person name="Ramirez L."/>
            <person name="Alfaro M."/>
            <person name="Sun H."/>
            <person name="Tritt A."/>
            <person name="Yoshinaga Y."/>
            <person name="Zwiers L.-H."/>
            <person name="Turgeon B."/>
            <person name="Goodwin S."/>
            <person name="Spatafora J."/>
            <person name="Crous P."/>
            <person name="Grigoriev I."/>
        </authorList>
    </citation>
    <scope>NUCLEOTIDE SEQUENCE</scope>
    <source>
        <strain evidence="8">CBS 207.26</strain>
    </source>
</reference>
<evidence type="ECO:0000256" key="2">
    <source>
        <dbReference type="ARBA" id="ARBA00010139"/>
    </source>
</evidence>
<evidence type="ECO:0000313" key="8">
    <source>
        <dbReference type="EMBL" id="KAF2183056.1"/>
    </source>
</evidence>
<dbReference type="SUPFAM" id="SSF51905">
    <property type="entry name" value="FAD/NAD(P)-binding domain"/>
    <property type="match status" value="1"/>
</dbReference>
<evidence type="ECO:0000256" key="7">
    <source>
        <dbReference type="ARBA" id="ARBA00023033"/>
    </source>
</evidence>
<evidence type="ECO:0000256" key="6">
    <source>
        <dbReference type="ARBA" id="ARBA00023002"/>
    </source>
</evidence>
<dbReference type="GO" id="GO:0004497">
    <property type="term" value="F:monooxygenase activity"/>
    <property type="evidence" value="ECO:0007669"/>
    <property type="project" value="UniProtKB-KW"/>
</dbReference>
<dbReference type="OrthoDB" id="66881at2759"/>
<sequence>MACEACRLRRSKVLFRVDGIVKDRRTAENLKPWYNQFCKRPCFHDDYLPAFNQPNIHLINTNGKGVQGVTENGVLVNGQEYELDCLIYATGFEWNTAFSDRKGIKVIGRSGLTLSKRWEVGVSTFHDWSVSGFPNYFLLTHLQSGATPNFTHITMELTEHTAYVIDQCRKRGILSFEPQPEVEQA</sequence>
<keyword evidence="3" id="KW-0285">Flavoprotein</keyword>
<evidence type="ECO:0000256" key="5">
    <source>
        <dbReference type="ARBA" id="ARBA00022857"/>
    </source>
</evidence>
<keyword evidence="5" id="KW-0521">NADP</keyword>
<dbReference type="AlphaFoldDB" id="A0A6A6DZH6"/>
<evidence type="ECO:0000313" key="9">
    <source>
        <dbReference type="Proteomes" id="UP000800200"/>
    </source>
</evidence>
<keyword evidence="4" id="KW-0274">FAD</keyword>
<keyword evidence="9" id="KW-1185">Reference proteome</keyword>
<dbReference type="PANTHER" id="PTHR43098:SF4">
    <property type="entry name" value="BLR3857 PROTEIN"/>
    <property type="match status" value="1"/>
</dbReference>
<dbReference type="Proteomes" id="UP000800200">
    <property type="component" value="Unassembled WGS sequence"/>
</dbReference>
<comment type="cofactor">
    <cofactor evidence="1">
        <name>FAD</name>
        <dbReference type="ChEBI" id="CHEBI:57692"/>
    </cofactor>
</comment>
<evidence type="ECO:0000256" key="3">
    <source>
        <dbReference type="ARBA" id="ARBA00022630"/>
    </source>
</evidence>
<accession>A0A6A6DZH6</accession>
<dbReference type="InterPro" id="IPR050775">
    <property type="entry name" value="FAD-binding_Monooxygenases"/>
</dbReference>
<keyword evidence="7" id="KW-0503">Monooxygenase</keyword>
<dbReference type="Gene3D" id="3.50.50.60">
    <property type="entry name" value="FAD/NAD(P)-binding domain"/>
    <property type="match status" value="1"/>
</dbReference>
<organism evidence="8 9">
    <name type="scientific">Zopfia rhizophila CBS 207.26</name>
    <dbReference type="NCBI Taxonomy" id="1314779"/>
    <lineage>
        <taxon>Eukaryota</taxon>
        <taxon>Fungi</taxon>
        <taxon>Dikarya</taxon>
        <taxon>Ascomycota</taxon>
        <taxon>Pezizomycotina</taxon>
        <taxon>Dothideomycetes</taxon>
        <taxon>Dothideomycetes incertae sedis</taxon>
        <taxon>Zopfiaceae</taxon>
        <taxon>Zopfia</taxon>
    </lineage>
</organism>